<dbReference type="AlphaFoldDB" id="A0A5B9EBP8"/>
<evidence type="ECO:0000313" key="4">
    <source>
        <dbReference type="Proteomes" id="UP000321820"/>
    </source>
</evidence>
<dbReference type="PANTHER" id="PTHR35848:SF6">
    <property type="entry name" value="CUPIN TYPE-2 DOMAIN-CONTAINING PROTEIN"/>
    <property type="match status" value="1"/>
</dbReference>
<dbReference type="InterPro" id="IPR013096">
    <property type="entry name" value="Cupin_2"/>
</dbReference>
<keyword evidence="1" id="KW-0479">Metal-binding</keyword>
<dbReference type="SUPFAM" id="SSF51182">
    <property type="entry name" value="RmlC-like cupins"/>
    <property type="match status" value="1"/>
</dbReference>
<dbReference type="RefSeq" id="WP_147648790.1">
    <property type="nucleotide sequence ID" value="NZ_CP042806.1"/>
</dbReference>
<feature type="domain" description="Cupin type-2" evidence="2">
    <location>
        <begin position="81"/>
        <end position="149"/>
    </location>
</feature>
<name>A0A5B9EBP8_9BACT</name>
<dbReference type="Gene3D" id="2.60.120.10">
    <property type="entry name" value="Jelly Rolls"/>
    <property type="match status" value="1"/>
</dbReference>
<dbReference type="InterPro" id="IPR014710">
    <property type="entry name" value="RmlC-like_jellyroll"/>
</dbReference>
<dbReference type="Proteomes" id="UP000321820">
    <property type="component" value="Chromosome"/>
</dbReference>
<dbReference type="PANTHER" id="PTHR35848">
    <property type="entry name" value="OXALATE-BINDING PROTEIN"/>
    <property type="match status" value="1"/>
</dbReference>
<evidence type="ECO:0000313" key="3">
    <source>
        <dbReference type="EMBL" id="QEE29598.1"/>
    </source>
</evidence>
<proteinExistence type="predicted"/>
<dbReference type="InterPro" id="IPR051610">
    <property type="entry name" value="GPI/OXD"/>
</dbReference>
<evidence type="ECO:0000259" key="2">
    <source>
        <dbReference type="Pfam" id="PF07883"/>
    </source>
</evidence>
<accession>A0A5B9EBP8</accession>
<evidence type="ECO:0000256" key="1">
    <source>
        <dbReference type="ARBA" id="ARBA00022723"/>
    </source>
</evidence>
<organism evidence="3 4">
    <name type="scientific">Terriglobus albidus</name>
    <dbReference type="NCBI Taxonomy" id="1592106"/>
    <lineage>
        <taxon>Bacteria</taxon>
        <taxon>Pseudomonadati</taxon>
        <taxon>Acidobacteriota</taxon>
        <taxon>Terriglobia</taxon>
        <taxon>Terriglobales</taxon>
        <taxon>Acidobacteriaceae</taxon>
        <taxon>Terriglobus</taxon>
    </lineage>
</organism>
<dbReference type="OrthoDB" id="118229at2"/>
<dbReference type="GO" id="GO:0046872">
    <property type="term" value="F:metal ion binding"/>
    <property type="evidence" value="ECO:0007669"/>
    <property type="project" value="UniProtKB-KW"/>
</dbReference>
<sequence>MNRRQLLTSMTALTGTAMFSEVLAQSGPQITHVDTKTSGPLLQSSVVKVESLKPEGAAPGAKAYVHFNGPTKQLEAVASGLVTLEPGAQPHPPHQHPEEEIMIVGEGTGEFILNGVATQVKTGDMLFAESNVLHGVRNTGQTLMTFYFIKVMGRNAS</sequence>
<dbReference type="InterPro" id="IPR011051">
    <property type="entry name" value="RmlC_Cupin_sf"/>
</dbReference>
<reference evidence="3 4" key="1">
    <citation type="submission" date="2019-08" db="EMBL/GenBank/DDBJ databases">
        <title>Complete genome sequence of Terriglobus albidus strain ORNL.</title>
        <authorList>
            <person name="Podar M."/>
        </authorList>
    </citation>
    <scope>NUCLEOTIDE SEQUENCE [LARGE SCALE GENOMIC DNA]</scope>
    <source>
        <strain evidence="3 4">ORNL</strain>
    </source>
</reference>
<gene>
    <name evidence="3" type="ORF">FTW19_17340</name>
</gene>
<dbReference type="Pfam" id="PF07883">
    <property type="entry name" value="Cupin_2"/>
    <property type="match status" value="1"/>
</dbReference>
<dbReference type="KEGG" id="talb:FTW19_17340"/>
<keyword evidence="4" id="KW-1185">Reference proteome</keyword>
<dbReference type="EMBL" id="CP042806">
    <property type="protein sequence ID" value="QEE29598.1"/>
    <property type="molecule type" value="Genomic_DNA"/>
</dbReference>
<protein>
    <submittedName>
        <fullName evidence="3">Cupin domain-containing protein</fullName>
    </submittedName>
</protein>